<dbReference type="EMBL" id="CP107006">
    <property type="protein sequence ID" value="UYQ92961.1"/>
    <property type="molecule type" value="Genomic_DNA"/>
</dbReference>
<dbReference type="InterPro" id="IPR036515">
    <property type="entry name" value="Transposase_17_sf"/>
</dbReference>
<evidence type="ECO:0000313" key="1">
    <source>
        <dbReference type="EMBL" id="UYQ92961.1"/>
    </source>
</evidence>
<dbReference type="RefSeq" id="WP_264281124.1">
    <property type="nucleotide sequence ID" value="NZ_CP107006.1"/>
</dbReference>
<gene>
    <name evidence="1" type="ORF">MKQ68_23045</name>
</gene>
<dbReference type="Gene3D" id="3.30.70.1290">
    <property type="entry name" value="Transposase IS200-like"/>
    <property type="match status" value="1"/>
</dbReference>
<dbReference type="SUPFAM" id="SSF143422">
    <property type="entry name" value="Transposase IS200-like"/>
    <property type="match status" value="1"/>
</dbReference>
<keyword evidence="2" id="KW-1185">Reference proteome</keyword>
<name>A0ABY6IZZ1_9BACT</name>
<proteinExistence type="predicted"/>
<sequence>MENVIESFTASCYNKQPVFSRPAHKKIVTDSLKFLVDSGRIRLYGFVIMPTSISVVWSKKEEWGDKNIYQVFLKYTAQRIKHNIKTNHRQDLEHFRSRRVDRIYQFWERKNQKVKISSYEDAMLELNFIHALPHEHLNFPYAELHLLVSGLL</sequence>
<evidence type="ECO:0008006" key="3">
    <source>
        <dbReference type="Google" id="ProtNLM"/>
    </source>
</evidence>
<reference evidence="1" key="1">
    <citation type="submission" date="2022-10" db="EMBL/GenBank/DDBJ databases">
        <title>Chitinophaga sp. nov., isolated from soil.</title>
        <authorList>
            <person name="Jeon C.O."/>
        </authorList>
    </citation>
    <scope>NUCLEOTIDE SEQUENCE</scope>
    <source>
        <strain evidence="1">R8</strain>
    </source>
</reference>
<organism evidence="1 2">
    <name type="scientific">Chitinophaga horti</name>
    <dbReference type="NCBI Taxonomy" id="2920382"/>
    <lineage>
        <taxon>Bacteria</taxon>
        <taxon>Pseudomonadati</taxon>
        <taxon>Bacteroidota</taxon>
        <taxon>Chitinophagia</taxon>
        <taxon>Chitinophagales</taxon>
        <taxon>Chitinophagaceae</taxon>
        <taxon>Chitinophaga</taxon>
    </lineage>
</organism>
<evidence type="ECO:0000313" key="2">
    <source>
        <dbReference type="Proteomes" id="UP001162741"/>
    </source>
</evidence>
<dbReference type="Proteomes" id="UP001162741">
    <property type="component" value="Chromosome"/>
</dbReference>
<protein>
    <recommendedName>
        <fullName evidence="3">Transposase</fullName>
    </recommendedName>
</protein>
<accession>A0ABY6IZZ1</accession>